<evidence type="ECO:0000259" key="3">
    <source>
        <dbReference type="Pfam" id="PF06165"/>
    </source>
</evidence>
<evidence type="ECO:0000256" key="1">
    <source>
        <dbReference type="ARBA" id="ARBA00022676"/>
    </source>
</evidence>
<dbReference type="Gene3D" id="1.50.10.10">
    <property type="match status" value="1"/>
</dbReference>
<dbReference type="EMBL" id="MEUI01000026">
    <property type="protein sequence ID" value="OGC33890.1"/>
    <property type="molecule type" value="Genomic_DNA"/>
</dbReference>
<dbReference type="Gene3D" id="2.70.98.40">
    <property type="entry name" value="Glycoside hydrolase, family 65, N-terminal domain"/>
    <property type="match status" value="1"/>
</dbReference>
<dbReference type="InterPro" id="IPR010383">
    <property type="entry name" value="Glyco_hydrolase_94_b-supersand"/>
</dbReference>
<evidence type="ECO:0000313" key="5">
    <source>
        <dbReference type="EMBL" id="OGC33890.1"/>
    </source>
</evidence>
<dbReference type="InterPro" id="IPR011013">
    <property type="entry name" value="Gal_mutarotase_sf_dom"/>
</dbReference>
<dbReference type="AlphaFoldDB" id="A0A1F4TMZ4"/>
<dbReference type="SUPFAM" id="SSF48208">
    <property type="entry name" value="Six-hairpin glycosidases"/>
    <property type="match status" value="1"/>
</dbReference>
<evidence type="ECO:0000313" key="6">
    <source>
        <dbReference type="Proteomes" id="UP000177309"/>
    </source>
</evidence>
<dbReference type="PANTHER" id="PTHR37469:SF2">
    <property type="entry name" value="CELLOBIONIC ACID PHOSPHORYLASE"/>
    <property type="match status" value="1"/>
</dbReference>
<dbReference type="Gene3D" id="2.60.420.10">
    <property type="entry name" value="Maltose phosphorylase, domain 3"/>
    <property type="match status" value="1"/>
</dbReference>
<accession>A0A1F4TMZ4</accession>
<reference evidence="5 6" key="1">
    <citation type="journal article" date="2016" name="Nat. Commun.">
        <title>Thousands of microbial genomes shed light on interconnected biogeochemical processes in an aquifer system.</title>
        <authorList>
            <person name="Anantharaman K."/>
            <person name="Brown C.T."/>
            <person name="Hug L.A."/>
            <person name="Sharon I."/>
            <person name="Castelle C.J."/>
            <person name="Probst A.J."/>
            <person name="Thomas B.C."/>
            <person name="Singh A."/>
            <person name="Wilkins M.J."/>
            <person name="Karaoz U."/>
            <person name="Brodie E.L."/>
            <person name="Williams K.H."/>
            <person name="Hubbard S.S."/>
            <person name="Banfield J.F."/>
        </authorList>
    </citation>
    <scope>NUCLEOTIDE SEQUENCE [LARGE SCALE GENOMIC DNA]</scope>
</reference>
<dbReference type="Pfam" id="PF06165">
    <property type="entry name" value="GH94_b-supersand"/>
    <property type="match status" value="1"/>
</dbReference>
<dbReference type="GO" id="GO:0005975">
    <property type="term" value="P:carbohydrate metabolic process"/>
    <property type="evidence" value="ECO:0007669"/>
    <property type="project" value="InterPro"/>
</dbReference>
<dbReference type="InterPro" id="IPR052047">
    <property type="entry name" value="GH94_Enzymes"/>
</dbReference>
<sequence length="784" mass="89682">MKYGHFDKENKEYVITRPDTPLPWINYLGCEEYCGLMSNTAGGYSFYKDPKERRLLRYRYNNVPMDRGGRYLYLRDNQSKDFWSASWQPVLKDFDSYKYECRHGTGYTVISSEYAKIKTKTTYFVPKGENLEIWKLEATNSDTETRDLSAFSFVEFCLWDALNDMTDYQYNLNIGQTEYKDNTIYHLSRYRVNKDICAYFGCSNVKAAGFDTQRRDFMGNYGDWSNPRAVIEGKMNSSIAHGWSPVGSQMFNLKLKPGETKTLIFILGFVENPANVSSKVNKFKDVKVVDQALADLKQYWDDSLNKFSVQSEDPELDIMVNLWNQYQCRTTFNWSRSASYYESGIGRGMGFRDSNQDTLGFVHLIPEKVKERIVDLASNQFEDGSAYHQYSPLTKKGNGSGYSDDHLWLCVSVPAYVKETGDIRFLETNVPFVAGEKGTIYEHMARAINFSITHVGPHGLPKSYFADWNDCLNLSHNNEDAESVMVAQMVVYGAHEMIKMAELIGKKNDVKKFTDIADEMKKKINKVAWDGNWYLRAFDEQKLPMGSSKNKEGQIYLETQAWGVMSGTAEPEQALKCMDAVNKQLATEHGVMLMTPPYKEFIWKYGSICVYPPGLKENGAIFCHPNPWAMIAECMIGRGDIAYQYYKAIQPAARNEIADIHKTEPYVYCQMIAGRDHPDFGEGKNSWLTGSACWNLVAAMQWILGIRPDYNGLIIDPCIPKAWKGFEVKKVFRGATYYITVRNPQNVSKGVKSVTLDNKRLESNLIPPDKTTQGKEHHVEVIMG</sequence>
<dbReference type="InterPro" id="IPR033432">
    <property type="entry name" value="GH94_catalytic"/>
</dbReference>
<evidence type="ECO:0000259" key="4">
    <source>
        <dbReference type="Pfam" id="PF17167"/>
    </source>
</evidence>
<feature type="domain" description="Glycosyl hydrolase 94 supersandwich" evidence="3">
    <location>
        <begin position="11"/>
        <end position="285"/>
    </location>
</feature>
<proteinExistence type="predicted"/>
<dbReference type="GO" id="GO:0030246">
    <property type="term" value="F:carbohydrate binding"/>
    <property type="evidence" value="ECO:0007669"/>
    <property type="project" value="InterPro"/>
</dbReference>
<dbReference type="Pfam" id="PF17167">
    <property type="entry name" value="Glyco_hydro_94"/>
    <property type="match status" value="1"/>
</dbReference>
<protein>
    <submittedName>
        <fullName evidence="5">Glycosyl transferase</fullName>
    </submittedName>
</protein>
<feature type="domain" description="Glycosyl hydrolase 94 catalytic" evidence="4">
    <location>
        <begin position="299"/>
        <end position="705"/>
    </location>
</feature>
<dbReference type="SMART" id="SM01068">
    <property type="entry name" value="CBM_X"/>
    <property type="match status" value="1"/>
</dbReference>
<dbReference type="InterPro" id="IPR008928">
    <property type="entry name" value="6-hairpin_glycosidase_sf"/>
</dbReference>
<dbReference type="Proteomes" id="UP000177309">
    <property type="component" value="Unassembled WGS sequence"/>
</dbReference>
<dbReference type="Gene3D" id="1.20.890.20">
    <property type="entry name" value="mpn423 like domain"/>
    <property type="match status" value="1"/>
</dbReference>
<dbReference type="InterPro" id="IPR037018">
    <property type="entry name" value="GH65_N"/>
</dbReference>
<comment type="caution">
    <text evidence="5">The sequence shown here is derived from an EMBL/GenBank/DDBJ whole genome shotgun (WGS) entry which is preliminary data.</text>
</comment>
<dbReference type="InterPro" id="IPR012341">
    <property type="entry name" value="6hp_glycosidase-like_sf"/>
</dbReference>
<dbReference type="PANTHER" id="PTHR37469">
    <property type="entry name" value="CELLOBIONIC ACID PHOSPHORYLASE-RELATED"/>
    <property type="match status" value="1"/>
</dbReference>
<dbReference type="GO" id="GO:0016757">
    <property type="term" value="F:glycosyltransferase activity"/>
    <property type="evidence" value="ECO:0007669"/>
    <property type="project" value="UniProtKB-KW"/>
</dbReference>
<name>A0A1F4TMZ4_UNCSA</name>
<organism evidence="5 6">
    <name type="scientific">candidate division WOR-1 bacterium RIFOXYC2_FULL_41_25</name>
    <dbReference type="NCBI Taxonomy" id="1802586"/>
    <lineage>
        <taxon>Bacteria</taxon>
        <taxon>Bacillati</taxon>
        <taxon>Saganbacteria</taxon>
    </lineage>
</organism>
<gene>
    <name evidence="5" type="ORF">A2462_01295</name>
</gene>
<evidence type="ECO:0000256" key="2">
    <source>
        <dbReference type="ARBA" id="ARBA00022679"/>
    </source>
</evidence>
<dbReference type="SUPFAM" id="SSF74650">
    <property type="entry name" value="Galactose mutarotase-like"/>
    <property type="match status" value="1"/>
</dbReference>
<keyword evidence="2 5" id="KW-0808">Transferase</keyword>
<keyword evidence="1" id="KW-0328">Glycosyltransferase</keyword>